<evidence type="ECO:0000256" key="1">
    <source>
        <dbReference type="ARBA" id="ARBA00004211"/>
    </source>
</evidence>
<dbReference type="PROSITE" id="PS00914">
    <property type="entry name" value="SYNTAXIN"/>
    <property type="match status" value="1"/>
</dbReference>
<dbReference type="GO" id="GO:0000149">
    <property type="term" value="F:SNARE binding"/>
    <property type="evidence" value="ECO:0007669"/>
    <property type="project" value="TreeGrafter"/>
</dbReference>
<dbReference type="GO" id="GO:0006906">
    <property type="term" value="P:vesicle fusion"/>
    <property type="evidence" value="ECO:0007669"/>
    <property type="project" value="TreeGrafter"/>
</dbReference>
<comment type="caution">
    <text evidence="9">The sequence shown here is derived from an EMBL/GenBank/DDBJ whole genome shotgun (WGS) entry which is preliminary data.</text>
</comment>
<organism evidence="9 10">
    <name type="scientific">Synchytrium endobioticum</name>
    <dbReference type="NCBI Taxonomy" id="286115"/>
    <lineage>
        <taxon>Eukaryota</taxon>
        <taxon>Fungi</taxon>
        <taxon>Fungi incertae sedis</taxon>
        <taxon>Chytridiomycota</taxon>
        <taxon>Chytridiomycota incertae sedis</taxon>
        <taxon>Chytridiomycetes</taxon>
        <taxon>Synchytriales</taxon>
        <taxon>Synchytriaceae</taxon>
        <taxon>Synchytrium</taxon>
    </lineage>
</organism>
<keyword evidence="5 7" id="KW-1133">Transmembrane helix</keyword>
<dbReference type="PANTHER" id="PTHR19957">
    <property type="entry name" value="SYNTAXIN"/>
    <property type="match status" value="1"/>
</dbReference>
<dbReference type="EMBL" id="QEAN01000110">
    <property type="protein sequence ID" value="TPX47780.1"/>
    <property type="molecule type" value="Genomic_DNA"/>
</dbReference>
<dbReference type="GO" id="GO:0006887">
    <property type="term" value="P:exocytosis"/>
    <property type="evidence" value="ECO:0007669"/>
    <property type="project" value="TreeGrafter"/>
</dbReference>
<evidence type="ECO:0000256" key="5">
    <source>
        <dbReference type="ARBA" id="ARBA00022989"/>
    </source>
</evidence>
<gene>
    <name evidence="9" type="ORF">SeMB42_g03204</name>
</gene>
<dbReference type="Gene3D" id="1.20.58.70">
    <property type="match status" value="1"/>
</dbReference>
<dbReference type="VEuPathDB" id="FungiDB:SeMB42_g03204"/>
<accession>A0A507DA61</accession>
<dbReference type="PANTHER" id="PTHR19957:SF307">
    <property type="entry name" value="PROTEIN SSO1-RELATED"/>
    <property type="match status" value="1"/>
</dbReference>
<evidence type="ECO:0000256" key="6">
    <source>
        <dbReference type="ARBA" id="ARBA00023136"/>
    </source>
</evidence>
<dbReference type="FunFam" id="1.20.5.110:FF:000008">
    <property type="entry name" value="Syntaxin 132"/>
    <property type="match status" value="1"/>
</dbReference>
<evidence type="ECO:0000256" key="4">
    <source>
        <dbReference type="ARBA" id="ARBA00022692"/>
    </source>
</evidence>
<dbReference type="SUPFAM" id="SSF47661">
    <property type="entry name" value="t-snare proteins"/>
    <property type="match status" value="1"/>
</dbReference>
<proteinExistence type="inferred from homology"/>
<keyword evidence="3" id="KW-0813">Transport</keyword>
<keyword evidence="10" id="KW-1185">Reference proteome</keyword>
<dbReference type="Pfam" id="PF00804">
    <property type="entry name" value="Syntaxin"/>
    <property type="match status" value="1"/>
</dbReference>
<dbReference type="GO" id="GO:0012505">
    <property type="term" value="C:endomembrane system"/>
    <property type="evidence" value="ECO:0007669"/>
    <property type="project" value="TreeGrafter"/>
</dbReference>
<dbReference type="Gene3D" id="1.20.5.110">
    <property type="match status" value="1"/>
</dbReference>
<dbReference type="InterPro" id="IPR006011">
    <property type="entry name" value="Syntaxin_N"/>
</dbReference>
<evidence type="ECO:0000256" key="2">
    <source>
        <dbReference type="ARBA" id="ARBA00009063"/>
    </source>
</evidence>
<evidence type="ECO:0000256" key="3">
    <source>
        <dbReference type="ARBA" id="ARBA00022448"/>
    </source>
</evidence>
<dbReference type="GO" id="GO:0006886">
    <property type="term" value="P:intracellular protein transport"/>
    <property type="evidence" value="ECO:0007669"/>
    <property type="project" value="InterPro"/>
</dbReference>
<dbReference type="SMART" id="SM00397">
    <property type="entry name" value="t_SNARE"/>
    <property type="match status" value="1"/>
</dbReference>
<dbReference type="Pfam" id="PF05739">
    <property type="entry name" value="SNARE"/>
    <property type="match status" value="1"/>
</dbReference>
<reference evidence="9 10" key="1">
    <citation type="journal article" date="2019" name="Sci. Rep.">
        <title>Comparative genomics of chytrid fungi reveal insights into the obligate biotrophic and pathogenic lifestyle of Synchytrium endobioticum.</title>
        <authorList>
            <person name="van de Vossenberg B.T.L.H."/>
            <person name="Warris S."/>
            <person name="Nguyen H.D.T."/>
            <person name="van Gent-Pelzer M.P.E."/>
            <person name="Joly D.L."/>
            <person name="van de Geest H.C."/>
            <person name="Bonants P.J.M."/>
            <person name="Smith D.S."/>
            <person name="Levesque C.A."/>
            <person name="van der Lee T.A.J."/>
        </authorList>
    </citation>
    <scope>NUCLEOTIDE SEQUENCE [LARGE SCALE GENOMIC DNA]</scope>
    <source>
        <strain evidence="9 10">MB42</strain>
    </source>
</reference>
<dbReference type="STRING" id="286115.A0A507DA61"/>
<evidence type="ECO:0000259" key="8">
    <source>
        <dbReference type="PROSITE" id="PS50192"/>
    </source>
</evidence>
<comment type="subcellular location">
    <subcellularLocation>
        <location evidence="1">Membrane</location>
        <topology evidence="1">Single-pass type IV membrane protein</topology>
    </subcellularLocation>
</comment>
<dbReference type="GO" id="GO:0005886">
    <property type="term" value="C:plasma membrane"/>
    <property type="evidence" value="ECO:0007669"/>
    <property type="project" value="TreeGrafter"/>
</dbReference>
<feature type="domain" description="T-SNARE coiled-coil homology" evidence="8">
    <location>
        <begin position="78"/>
        <end position="140"/>
    </location>
</feature>
<keyword evidence="4 7" id="KW-0812">Transmembrane</keyword>
<evidence type="ECO:0000313" key="9">
    <source>
        <dbReference type="EMBL" id="TPX47780.1"/>
    </source>
</evidence>
<dbReference type="InterPro" id="IPR010989">
    <property type="entry name" value="SNARE"/>
</dbReference>
<evidence type="ECO:0000313" key="10">
    <source>
        <dbReference type="Proteomes" id="UP000317494"/>
    </source>
</evidence>
<dbReference type="GO" id="GO:0048278">
    <property type="term" value="P:vesicle docking"/>
    <property type="evidence" value="ECO:0007669"/>
    <property type="project" value="TreeGrafter"/>
</dbReference>
<evidence type="ECO:0000256" key="7">
    <source>
        <dbReference type="SAM" id="Phobius"/>
    </source>
</evidence>
<keyword evidence="6 7" id="KW-0472">Membrane</keyword>
<dbReference type="CDD" id="cd15848">
    <property type="entry name" value="SNARE_syntaxin1-like"/>
    <property type="match status" value="1"/>
</dbReference>
<dbReference type="GO" id="GO:0031201">
    <property type="term" value="C:SNARE complex"/>
    <property type="evidence" value="ECO:0007669"/>
    <property type="project" value="TreeGrafter"/>
</dbReference>
<dbReference type="InterPro" id="IPR045242">
    <property type="entry name" value="Syntaxin"/>
</dbReference>
<dbReference type="InterPro" id="IPR000727">
    <property type="entry name" value="T_SNARE_dom"/>
</dbReference>
<name>A0A507DA61_9FUNG</name>
<dbReference type="InterPro" id="IPR006012">
    <property type="entry name" value="Syntaxin/epimorphin_CS"/>
</dbReference>
<dbReference type="GO" id="GO:0005484">
    <property type="term" value="F:SNAP receptor activity"/>
    <property type="evidence" value="ECO:0007669"/>
    <property type="project" value="InterPro"/>
</dbReference>
<dbReference type="Proteomes" id="UP000317494">
    <property type="component" value="Unassembled WGS sequence"/>
</dbReference>
<feature type="transmembrane region" description="Helical" evidence="7">
    <location>
        <begin position="152"/>
        <end position="170"/>
    </location>
</feature>
<dbReference type="AlphaFoldDB" id="A0A507DA61"/>
<comment type="similarity">
    <text evidence="2">Belongs to the syntaxin family.</text>
</comment>
<dbReference type="PROSITE" id="PS50192">
    <property type="entry name" value="T_SNARE"/>
    <property type="match status" value="1"/>
</dbReference>
<protein>
    <recommendedName>
        <fullName evidence="8">t-SNARE coiled-coil homology domain-containing protein</fullName>
    </recommendedName>
</protein>
<sequence>MLQHANLTKKFLDAMTEYKNIQKEFHEKYRSRLQRQFLIVKPTATAADVDKMLSGETGPIFAQQILETGQKAQARAALAEIQERHADIVRIEKSILELQQLFADMAVLVAAQGEQIDQIEIHVGNAVETTEKGVQALHKAVKDQKKSRRKMCIIMVCLIVICIVPIGKFGDRIVFRHTASFCMVHEGPLFRMRNRGRNSCQLIRLPGDIVGNHLPPSSKVGWEHWISGVALPSPILAFLM</sequence>